<evidence type="ECO:0000256" key="2">
    <source>
        <dbReference type="SAM" id="Coils"/>
    </source>
</evidence>
<reference evidence="4" key="1">
    <citation type="submission" date="2021-02" db="EMBL/GenBank/DDBJ databases">
        <authorList>
            <person name="Nowell W R."/>
        </authorList>
    </citation>
    <scope>NUCLEOTIDE SEQUENCE</scope>
</reference>
<keyword evidence="1" id="KW-0863">Zinc-finger</keyword>
<dbReference type="GO" id="GO:0008270">
    <property type="term" value="F:zinc ion binding"/>
    <property type="evidence" value="ECO:0007669"/>
    <property type="project" value="UniProtKB-KW"/>
</dbReference>
<keyword evidence="1" id="KW-0862">Zinc</keyword>
<dbReference type="AlphaFoldDB" id="A0A816WPI9"/>
<dbReference type="Proteomes" id="UP000663856">
    <property type="component" value="Unassembled WGS sequence"/>
</dbReference>
<dbReference type="SMART" id="SM00336">
    <property type="entry name" value="BBOX"/>
    <property type="match status" value="2"/>
</dbReference>
<keyword evidence="1" id="KW-0479">Metal-binding</keyword>
<name>A0A816WPI9_9BILA</name>
<gene>
    <name evidence="4" type="ORF">WKI299_LOCUS27341</name>
</gene>
<dbReference type="Gene3D" id="3.30.160.60">
    <property type="entry name" value="Classic Zinc Finger"/>
    <property type="match status" value="1"/>
</dbReference>
<evidence type="ECO:0000313" key="4">
    <source>
        <dbReference type="EMBL" id="CAF2136038.1"/>
    </source>
</evidence>
<evidence type="ECO:0000256" key="1">
    <source>
        <dbReference type="PROSITE-ProRule" id="PRU00024"/>
    </source>
</evidence>
<evidence type="ECO:0000259" key="3">
    <source>
        <dbReference type="PROSITE" id="PS50119"/>
    </source>
</evidence>
<dbReference type="Pfam" id="PF00643">
    <property type="entry name" value="zf-B_box"/>
    <property type="match status" value="1"/>
</dbReference>
<keyword evidence="2" id="KW-0175">Coiled coil</keyword>
<accession>A0A816WPI9</accession>
<feature type="coiled-coil region" evidence="2">
    <location>
        <begin position="197"/>
        <end position="224"/>
    </location>
</feature>
<protein>
    <recommendedName>
        <fullName evidence="3">B box-type domain-containing protein</fullName>
    </recommendedName>
</protein>
<dbReference type="SUPFAM" id="SSF57845">
    <property type="entry name" value="B-box zinc-binding domain"/>
    <property type="match status" value="1"/>
</dbReference>
<dbReference type="EMBL" id="CAJNRF010011941">
    <property type="protein sequence ID" value="CAF2136038.1"/>
    <property type="molecule type" value="Genomic_DNA"/>
</dbReference>
<dbReference type="PANTHER" id="PTHR25462:SF296">
    <property type="entry name" value="MEIOTIC P26, ISOFORM F"/>
    <property type="match status" value="1"/>
</dbReference>
<organism evidence="4 5">
    <name type="scientific">Rotaria magnacalcarata</name>
    <dbReference type="NCBI Taxonomy" id="392030"/>
    <lineage>
        <taxon>Eukaryota</taxon>
        <taxon>Metazoa</taxon>
        <taxon>Spiralia</taxon>
        <taxon>Gnathifera</taxon>
        <taxon>Rotifera</taxon>
        <taxon>Eurotatoria</taxon>
        <taxon>Bdelloidea</taxon>
        <taxon>Philodinida</taxon>
        <taxon>Philodinidae</taxon>
        <taxon>Rotaria</taxon>
    </lineage>
</organism>
<dbReference type="InterPro" id="IPR013087">
    <property type="entry name" value="Znf_C2H2_type"/>
</dbReference>
<dbReference type="PROSITE" id="PS00028">
    <property type="entry name" value="ZINC_FINGER_C2H2_1"/>
    <property type="match status" value="1"/>
</dbReference>
<feature type="domain" description="B box-type" evidence="3">
    <location>
        <begin position="80"/>
        <end position="124"/>
    </location>
</feature>
<proteinExistence type="predicted"/>
<comment type="caution">
    <text evidence="4">The sequence shown here is derived from an EMBL/GenBank/DDBJ whole genome shotgun (WGS) entry which is preliminary data.</text>
</comment>
<dbReference type="InterPro" id="IPR047153">
    <property type="entry name" value="TRIM45/56/19-like"/>
</dbReference>
<evidence type="ECO:0000313" key="5">
    <source>
        <dbReference type="Proteomes" id="UP000663856"/>
    </source>
</evidence>
<sequence>MTSMDPAYIGDSIFFVTITVSTVIRVLARIICSNNHTMEAELWCTNCEQSYCSKCFEQVHELPALKKQNHESIPVHHKPLEPALCDEHHRQKLEFWCNNCQKLVCNRCVILKHRDSSLHEIVEIDTAASHKAQLLEALCENIQSSLNECTKPFADNTDDSIQTVTRTFESIHTMITNREKELVREIREIQIKTKKLVNQHTIEMANLQELLNKHCKELKDMTSKNDTTTLLKVHEGLTQDLTKLMQRIIGVKLPIQTRYQIKGIDELEEKISNVFQTVRAIVQDDGIS</sequence>
<dbReference type="PANTHER" id="PTHR25462">
    <property type="entry name" value="BONUS, ISOFORM C-RELATED"/>
    <property type="match status" value="1"/>
</dbReference>
<dbReference type="Pfam" id="PF22586">
    <property type="entry name" value="ANCHR-like_BBOX"/>
    <property type="match status" value="1"/>
</dbReference>
<dbReference type="InterPro" id="IPR000315">
    <property type="entry name" value="Znf_B-box"/>
</dbReference>
<dbReference type="PROSITE" id="PS50119">
    <property type="entry name" value="ZF_BBOX"/>
    <property type="match status" value="2"/>
</dbReference>
<feature type="domain" description="B box-type" evidence="3">
    <location>
        <begin position="27"/>
        <end position="75"/>
    </location>
</feature>